<name>A0A1F6Y3U7_9BACT</name>
<accession>A0A1F6Y3U7</accession>
<evidence type="ECO:0000256" key="3">
    <source>
        <dbReference type="ARBA" id="ARBA00008357"/>
    </source>
</evidence>
<keyword evidence="6" id="KW-0460">Magnesium</keyword>
<dbReference type="PANTHER" id="PTHR43295">
    <property type="entry name" value="ARGININE DECARBOXYLASE"/>
    <property type="match status" value="1"/>
</dbReference>
<evidence type="ECO:0000256" key="4">
    <source>
        <dbReference type="ARBA" id="ARBA00012426"/>
    </source>
</evidence>
<evidence type="ECO:0000256" key="9">
    <source>
        <dbReference type="ARBA" id="ARBA00023239"/>
    </source>
</evidence>
<dbReference type="Gene3D" id="3.20.20.10">
    <property type="entry name" value="Alanine racemase"/>
    <property type="match status" value="1"/>
</dbReference>
<dbReference type="AlphaFoldDB" id="A0A1F6Y3U7"/>
<dbReference type="InterPro" id="IPR022653">
    <property type="entry name" value="De-COase2_pyr-phos_BS"/>
</dbReference>
<dbReference type="SUPFAM" id="SSF50621">
    <property type="entry name" value="Alanine racemase C-terminal domain-like"/>
    <property type="match status" value="1"/>
</dbReference>
<evidence type="ECO:0000256" key="10">
    <source>
        <dbReference type="PIRSR" id="PIRSR600183-50"/>
    </source>
</evidence>
<gene>
    <name evidence="12" type="ORF">A3I23_01980</name>
</gene>
<evidence type="ECO:0000256" key="6">
    <source>
        <dbReference type="ARBA" id="ARBA00022842"/>
    </source>
</evidence>
<evidence type="ECO:0000256" key="8">
    <source>
        <dbReference type="ARBA" id="ARBA00023066"/>
    </source>
</evidence>
<feature type="active site" description="Proton donor" evidence="10">
    <location>
        <position position="390"/>
    </location>
</feature>
<dbReference type="InterPro" id="IPR009006">
    <property type="entry name" value="Ala_racemase/Decarboxylase_C"/>
</dbReference>
<dbReference type="PRINTS" id="PR01180">
    <property type="entry name" value="ARGDCRBXLASE"/>
</dbReference>
<feature type="modified residue" description="N6-(pyridoxal phosphate)lysine" evidence="10">
    <location>
        <position position="104"/>
    </location>
</feature>
<dbReference type="GO" id="GO:0008792">
    <property type="term" value="F:arginine decarboxylase activity"/>
    <property type="evidence" value="ECO:0007669"/>
    <property type="project" value="UniProtKB-EC"/>
</dbReference>
<dbReference type="SUPFAM" id="SSF51419">
    <property type="entry name" value="PLP-binding barrel"/>
    <property type="match status" value="1"/>
</dbReference>
<dbReference type="InterPro" id="IPR029066">
    <property type="entry name" value="PLP-binding_barrel"/>
</dbReference>
<evidence type="ECO:0000259" key="11">
    <source>
        <dbReference type="Pfam" id="PF02784"/>
    </source>
</evidence>
<reference evidence="12 13" key="1">
    <citation type="journal article" date="2016" name="Nat. Commun.">
        <title>Thousands of microbial genomes shed light on interconnected biogeochemical processes in an aquifer system.</title>
        <authorList>
            <person name="Anantharaman K."/>
            <person name="Brown C.T."/>
            <person name="Hug L.A."/>
            <person name="Sharon I."/>
            <person name="Castelle C.J."/>
            <person name="Probst A.J."/>
            <person name="Thomas B.C."/>
            <person name="Singh A."/>
            <person name="Wilkins M.J."/>
            <person name="Karaoz U."/>
            <person name="Brodie E.L."/>
            <person name="Williams K.H."/>
            <person name="Hubbard S.S."/>
            <person name="Banfield J.F."/>
        </authorList>
    </citation>
    <scope>NUCLEOTIDE SEQUENCE [LARGE SCALE GENOMIC DNA]</scope>
</reference>
<evidence type="ECO:0000256" key="5">
    <source>
        <dbReference type="ARBA" id="ARBA00022793"/>
    </source>
</evidence>
<dbReference type="PRINTS" id="PR01179">
    <property type="entry name" value="ODADCRBXLASE"/>
</dbReference>
<dbReference type="GO" id="GO:0006527">
    <property type="term" value="P:L-arginine catabolic process"/>
    <property type="evidence" value="ECO:0007669"/>
    <property type="project" value="InterPro"/>
</dbReference>
<feature type="domain" description="Orn/DAP/Arg decarboxylase 2 N-terminal" evidence="11">
    <location>
        <begin position="98"/>
        <end position="323"/>
    </location>
</feature>
<dbReference type="InterPro" id="IPR022644">
    <property type="entry name" value="De-COase2_N"/>
</dbReference>
<evidence type="ECO:0000256" key="2">
    <source>
        <dbReference type="ARBA" id="ARBA00001946"/>
    </source>
</evidence>
<dbReference type="GO" id="GO:0008295">
    <property type="term" value="P:spermidine biosynthetic process"/>
    <property type="evidence" value="ECO:0007669"/>
    <property type="project" value="UniProtKB-KW"/>
</dbReference>
<comment type="cofactor">
    <cofactor evidence="2">
        <name>Mg(2+)</name>
        <dbReference type="ChEBI" id="CHEBI:18420"/>
    </cofactor>
</comment>
<dbReference type="EC" id="4.1.1.19" evidence="4"/>
<dbReference type="PANTHER" id="PTHR43295:SF9">
    <property type="entry name" value="BIOSYNTHETIC ARGININE DECARBOXYLASE"/>
    <property type="match status" value="1"/>
</dbReference>
<protein>
    <recommendedName>
        <fullName evidence="4">arginine decarboxylase</fullName>
        <ecNumber evidence="4">4.1.1.19</ecNumber>
    </recommendedName>
</protein>
<proteinExistence type="inferred from homology"/>
<comment type="cofactor">
    <cofactor evidence="1 10">
        <name>pyridoxal 5'-phosphate</name>
        <dbReference type="ChEBI" id="CHEBI:597326"/>
    </cofactor>
</comment>
<keyword evidence="9" id="KW-0456">Lyase</keyword>
<dbReference type="Gene3D" id="2.40.37.10">
    <property type="entry name" value="Lyase, Ornithine Decarboxylase, Chain A, domain 1"/>
    <property type="match status" value="1"/>
</dbReference>
<dbReference type="EMBL" id="MFVL01000024">
    <property type="protein sequence ID" value="OGJ01053.1"/>
    <property type="molecule type" value="Genomic_DNA"/>
</dbReference>
<evidence type="ECO:0000256" key="1">
    <source>
        <dbReference type="ARBA" id="ARBA00001933"/>
    </source>
</evidence>
<evidence type="ECO:0000313" key="13">
    <source>
        <dbReference type="Proteomes" id="UP000177693"/>
    </source>
</evidence>
<organism evidence="12 13">
    <name type="scientific">Candidatus Nomurabacteria bacterium RIFCSPLOWO2_02_FULL_40_67</name>
    <dbReference type="NCBI Taxonomy" id="1801787"/>
    <lineage>
        <taxon>Bacteria</taxon>
        <taxon>Candidatus Nomuraibacteriota</taxon>
    </lineage>
</organism>
<evidence type="ECO:0000313" key="12">
    <source>
        <dbReference type="EMBL" id="OGJ01053.1"/>
    </source>
</evidence>
<keyword evidence="7 10" id="KW-0663">Pyridoxal phosphate</keyword>
<dbReference type="InterPro" id="IPR000183">
    <property type="entry name" value="Orn/DAP/Arg_de-COase"/>
</dbReference>
<sequence length="472" mass="54365">MSDKKAIKIKTQKKQQTNWKKFWKLGAEEFNTQFFGVTEEGELTIREGNYIYNLNDIVKKYGTPTEIVFPFILEERLEDLHDYFLAYMKIGGYKGKFYYHYPMKVNQNKEFIMPLISEGAHMEVGSVNELWLVKKLWEGEKFYSKLRVLCNGPKTDVYIKLIEELRLKNLSIIPIIEDEHELERLVKYKGDVGIRVNLDTKADTHWDKKVDRFGFFSKELLDLPKMRNLKLLHYHIGSQITSGKSVLEPIEEAMNLYIKLQKNQPSLDTLDIGGGFGIPYEKKPFYNAKKMSEKIVKLLKKMSDEAGIRHPNLAVEWGRYIVAPAQITIYRVIAEKPIPKANAKSWYVIDGSFMNDLLDTWAIHQKWHVVPVNNANTRAFKSVWLAGSSCDSDDKYTAGGNYVLMPKLKKGEPQYLAFFDTGAYQDALASHHCLLSSPAKLIAQDGNIKIARKRESAESISKLFGWSNGDHK</sequence>
<keyword evidence="5" id="KW-0210">Decarboxylase</keyword>
<comment type="similarity">
    <text evidence="3">Belongs to the Orn/Lys/Arg decarboxylase class-II family. SpeA subfamily.</text>
</comment>
<comment type="caution">
    <text evidence="12">The sequence shown here is derived from an EMBL/GenBank/DDBJ whole genome shotgun (WGS) entry which is preliminary data.</text>
</comment>
<dbReference type="Proteomes" id="UP000177693">
    <property type="component" value="Unassembled WGS sequence"/>
</dbReference>
<keyword evidence="8" id="KW-0745">Spermidine biosynthesis</keyword>
<evidence type="ECO:0000256" key="7">
    <source>
        <dbReference type="ARBA" id="ARBA00022898"/>
    </source>
</evidence>
<dbReference type="InterPro" id="IPR002985">
    <property type="entry name" value="Arg_decrbxlase"/>
</dbReference>
<dbReference type="PROSITE" id="PS00878">
    <property type="entry name" value="ODR_DC_2_1"/>
    <property type="match status" value="1"/>
</dbReference>
<dbReference type="Pfam" id="PF02784">
    <property type="entry name" value="Orn_Arg_deC_N"/>
    <property type="match status" value="1"/>
</dbReference>